<accession>A0A165P6M8</accession>
<evidence type="ECO:0000313" key="3">
    <source>
        <dbReference type="Proteomes" id="UP000076567"/>
    </source>
</evidence>
<dbReference type="AlphaFoldDB" id="A0A165P6M8"/>
<feature type="domain" description="Bacteriophage T5 Orf172 DNA-binding" evidence="1">
    <location>
        <begin position="61"/>
        <end position="136"/>
    </location>
</feature>
<keyword evidence="3" id="KW-1185">Reference proteome</keyword>
<reference evidence="3" key="1">
    <citation type="submission" date="2016-01" db="EMBL/GenBank/DDBJ databases">
        <title>Draft genome of Chromobacterium sp. F49.</title>
        <authorList>
            <person name="Hong K.W."/>
        </authorList>
    </citation>
    <scope>NUCLEOTIDE SEQUENCE [LARGE SCALE GENOMIC DNA]</scope>
    <source>
        <strain evidence="3">P7IIIA</strain>
    </source>
</reference>
<organism evidence="2 3">
    <name type="scientific">Fictibacillus phosphorivorans</name>
    <dbReference type="NCBI Taxonomy" id="1221500"/>
    <lineage>
        <taxon>Bacteria</taxon>
        <taxon>Bacillati</taxon>
        <taxon>Bacillota</taxon>
        <taxon>Bacilli</taxon>
        <taxon>Bacillales</taxon>
        <taxon>Fictibacillaceae</taxon>
        <taxon>Fictibacillus</taxon>
    </lineage>
</organism>
<dbReference type="EMBL" id="LRFC01000001">
    <property type="protein sequence ID" value="KZE69163.1"/>
    <property type="molecule type" value="Genomic_DNA"/>
</dbReference>
<proteinExistence type="predicted"/>
<name>A0A165P6M8_9BACL</name>
<gene>
    <name evidence="2" type="ORF">AWM68_02535</name>
</gene>
<dbReference type="InterPro" id="IPR018306">
    <property type="entry name" value="Phage_T5_Orf172_DNA-bd"/>
</dbReference>
<comment type="caution">
    <text evidence="2">The sequence shown here is derived from an EMBL/GenBank/DDBJ whole genome shotgun (WGS) entry which is preliminary data.</text>
</comment>
<dbReference type="Proteomes" id="UP000076567">
    <property type="component" value="Unassembled WGS sequence"/>
</dbReference>
<evidence type="ECO:0000259" key="1">
    <source>
        <dbReference type="SMART" id="SM00974"/>
    </source>
</evidence>
<protein>
    <recommendedName>
        <fullName evidence="1">Bacteriophage T5 Orf172 DNA-binding domain-containing protein</fullName>
    </recommendedName>
</protein>
<evidence type="ECO:0000313" key="2">
    <source>
        <dbReference type="EMBL" id="KZE69163.1"/>
    </source>
</evidence>
<dbReference type="SMART" id="SM00974">
    <property type="entry name" value="T5orf172"/>
    <property type="match status" value="1"/>
</dbReference>
<dbReference type="RefSeq" id="WP_066236509.1">
    <property type="nucleotide sequence ID" value="NZ_LRFC01000001.1"/>
</dbReference>
<sequence>MLKGLLSFLNKKSNNEPPIQNVLFSPQKIYLYQPDQNEIQKIIDSPFPKGEAPGYVYFVQEHMNGSFKIGKTKHIEKRMNVFGVKLPFKNELIYLIKTGNHHQTEMAFHKHFSHKRLEGEWFELNQDDINWVKEQKYTHGIITSIHSKLLEELPGQSNSEKIYLTPKQIDYAKSMITKLNRYELVISDAELTKKDLDRLIMYFKFKNKGTLANMVKEGILKEKVIT</sequence>
<dbReference type="Pfam" id="PF13455">
    <property type="entry name" value="MUG113"/>
    <property type="match status" value="1"/>
</dbReference>
<dbReference type="OrthoDB" id="647741at2"/>